<name>A7IPU6_XANP2</name>
<accession>A7IPU6</accession>
<geneLocation type="plasmid" evidence="2 3">
    <name>pXAUT01</name>
</geneLocation>
<reference evidence="2 3" key="1">
    <citation type="submission" date="2007-07" db="EMBL/GenBank/DDBJ databases">
        <title>Complete sequence of plasmid pXAUT01 of Xanthobacter autotrophicus Py2.</title>
        <authorList>
            <consortium name="US DOE Joint Genome Institute"/>
            <person name="Copeland A."/>
            <person name="Lucas S."/>
            <person name="Lapidus A."/>
            <person name="Barry K."/>
            <person name="Glavina del Rio T."/>
            <person name="Hammon N."/>
            <person name="Israni S."/>
            <person name="Dalin E."/>
            <person name="Tice H."/>
            <person name="Pitluck S."/>
            <person name="Sims D."/>
            <person name="Brettin T."/>
            <person name="Bruce D."/>
            <person name="Detter J.C."/>
            <person name="Han C."/>
            <person name="Tapia R."/>
            <person name="Brainard J."/>
            <person name="Schmutz J."/>
            <person name="Larimer F."/>
            <person name="Land M."/>
            <person name="Hauser L."/>
            <person name="Kyrpides N."/>
            <person name="Kim E."/>
            <person name="Ensigns S.A."/>
            <person name="Richardson P."/>
        </authorList>
    </citation>
    <scope>NUCLEOTIDE SEQUENCE [LARGE SCALE GENOMIC DNA]</scope>
    <source>
        <strain evidence="3">ATCC BAA-1158 / Py2</strain>
        <plasmid evidence="3">Plasmid pXAUT01</plasmid>
    </source>
</reference>
<evidence type="ECO:0000313" key="2">
    <source>
        <dbReference type="EMBL" id="ABS70042.1"/>
    </source>
</evidence>
<sequence length="185" mass="20210">MRGDSHALSTAPASPERHEPAQDAGDVLGSRRSRWKLCGQRVAQGVAGGPQGVAFGPGDYARMREHGHGSGALGHARRHQRAALLAVGDGRRPVGAAWHVARHVFFHACYHRRHLCRPTNRRSGKRSDDESCDRKDRKQTAEASPKHNICSHKHILYGRGRTVTSMRSSIQAVSSTARTTARGFA</sequence>
<keyword evidence="3" id="KW-1185">Reference proteome</keyword>
<gene>
    <name evidence="2" type="ordered locus">Xaut_4830</name>
</gene>
<dbReference type="EMBL" id="CP000782">
    <property type="protein sequence ID" value="ABS70042.1"/>
    <property type="molecule type" value="Genomic_DNA"/>
</dbReference>
<organism evidence="2 3">
    <name type="scientific">Xanthobacter autotrophicus (strain ATCC BAA-1158 / Py2)</name>
    <dbReference type="NCBI Taxonomy" id="78245"/>
    <lineage>
        <taxon>Bacteria</taxon>
        <taxon>Pseudomonadati</taxon>
        <taxon>Pseudomonadota</taxon>
        <taxon>Alphaproteobacteria</taxon>
        <taxon>Hyphomicrobiales</taxon>
        <taxon>Xanthobacteraceae</taxon>
        <taxon>Xanthobacter</taxon>
    </lineage>
</organism>
<dbReference type="HOGENOM" id="CLU_1460761_0_0_5"/>
<evidence type="ECO:0000256" key="1">
    <source>
        <dbReference type="SAM" id="MobiDB-lite"/>
    </source>
</evidence>
<feature type="compositionally biased region" description="Basic and acidic residues" evidence="1">
    <location>
        <begin position="125"/>
        <end position="140"/>
    </location>
</feature>
<protein>
    <submittedName>
        <fullName evidence="2">Uncharacterized protein</fullName>
    </submittedName>
</protein>
<evidence type="ECO:0000313" key="3">
    <source>
        <dbReference type="Proteomes" id="UP000002417"/>
    </source>
</evidence>
<dbReference type="KEGG" id="xau:Xaut_4830"/>
<feature type="region of interest" description="Disordered" evidence="1">
    <location>
        <begin position="1"/>
        <end position="26"/>
    </location>
</feature>
<dbReference type="AlphaFoldDB" id="A7IPU6"/>
<proteinExistence type="predicted"/>
<keyword evidence="2" id="KW-0614">Plasmid</keyword>
<dbReference type="Proteomes" id="UP000002417">
    <property type="component" value="Plasmid pXAUT01"/>
</dbReference>
<feature type="region of interest" description="Disordered" evidence="1">
    <location>
        <begin position="118"/>
        <end position="147"/>
    </location>
</feature>